<dbReference type="Proteomes" id="UP000327013">
    <property type="component" value="Unassembled WGS sequence"/>
</dbReference>
<proteinExistence type="inferred from homology"/>
<name>A0A5N6L5W5_9ROSI</name>
<dbReference type="AlphaFoldDB" id="A0A5N6L5W5"/>
<comment type="similarity">
    <text evidence="1">Belongs to the ARG7 family.</text>
</comment>
<reference evidence="2 3" key="1">
    <citation type="submission" date="2019-06" db="EMBL/GenBank/DDBJ databases">
        <title>A chromosomal-level reference genome of Carpinus fangiana (Coryloideae, Betulaceae).</title>
        <authorList>
            <person name="Yang X."/>
            <person name="Wang Z."/>
            <person name="Zhang L."/>
            <person name="Hao G."/>
            <person name="Liu J."/>
            <person name="Yang Y."/>
        </authorList>
    </citation>
    <scope>NUCLEOTIDE SEQUENCE [LARGE SCALE GENOMIC DNA]</scope>
    <source>
        <strain evidence="2">Cfa_2016G</strain>
        <tissue evidence="2">Leaf</tissue>
    </source>
</reference>
<evidence type="ECO:0000256" key="1">
    <source>
        <dbReference type="ARBA" id="ARBA00006974"/>
    </source>
</evidence>
<organism evidence="2 3">
    <name type="scientific">Carpinus fangiana</name>
    <dbReference type="NCBI Taxonomy" id="176857"/>
    <lineage>
        <taxon>Eukaryota</taxon>
        <taxon>Viridiplantae</taxon>
        <taxon>Streptophyta</taxon>
        <taxon>Embryophyta</taxon>
        <taxon>Tracheophyta</taxon>
        <taxon>Spermatophyta</taxon>
        <taxon>Magnoliopsida</taxon>
        <taxon>eudicotyledons</taxon>
        <taxon>Gunneridae</taxon>
        <taxon>Pentapetalae</taxon>
        <taxon>rosids</taxon>
        <taxon>fabids</taxon>
        <taxon>Fagales</taxon>
        <taxon>Betulaceae</taxon>
        <taxon>Carpinus</taxon>
    </lineage>
</organism>
<protein>
    <submittedName>
        <fullName evidence="2">Uncharacterized protein</fullName>
    </submittedName>
</protein>
<evidence type="ECO:0000313" key="3">
    <source>
        <dbReference type="Proteomes" id="UP000327013"/>
    </source>
</evidence>
<dbReference type="PANTHER" id="PTHR31374:SF199">
    <property type="entry name" value="SMALL AUXIN-UP RNA-RELATED"/>
    <property type="match status" value="1"/>
</dbReference>
<comment type="caution">
    <text evidence="2">The sequence shown here is derived from an EMBL/GenBank/DDBJ whole genome shotgun (WGS) entry which is preliminary data.</text>
</comment>
<sequence>MDGSTVKGKRKKNQIFKAWERCRSLGAGCRKKIFPADLNSTTGTLTKSKPCHGRTKASSDRQKKSQVAPEGCFSVYVGPQKQRFVVKAKFANHPLFAMLLEDAESEYGNSSEGPLLLPCDVDLFNRVLAEMDGSDEMISTPGCSFVKGYGSLIFPHRTPAHSPDFSISKGGCGAYRILRSPLQGTNQF</sequence>
<evidence type="ECO:0000313" key="2">
    <source>
        <dbReference type="EMBL" id="KAB9697089.1"/>
    </source>
</evidence>
<gene>
    <name evidence="2" type="ORF">FH972_027061</name>
</gene>
<dbReference type="EMBL" id="VIBQ01000252">
    <property type="protein sequence ID" value="KAB9697089.1"/>
    <property type="molecule type" value="Genomic_DNA"/>
</dbReference>
<dbReference type="Pfam" id="PF02519">
    <property type="entry name" value="Auxin_inducible"/>
    <property type="match status" value="1"/>
</dbReference>
<dbReference type="GO" id="GO:0009733">
    <property type="term" value="P:response to auxin"/>
    <property type="evidence" value="ECO:0007669"/>
    <property type="project" value="InterPro"/>
</dbReference>
<keyword evidence="3" id="KW-1185">Reference proteome</keyword>
<dbReference type="InterPro" id="IPR003676">
    <property type="entry name" value="SAUR_fam"/>
</dbReference>
<accession>A0A5N6L5W5</accession>
<dbReference type="PANTHER" id="PTHR31374">
    <property type="entry name" value="AUXIN-INDUCED PROTEIN-LIKE-RELATED"/>
    <property type="match status" value="1"/>
</dbReference>
<dbReference type="OrthoDB" id="660486at2759"/>